<keyword evidence="3" id="KW-1185">Reference proteome</keyword>
<sequence length="69" mass="7850">MAMACKASRRAIVKKVFIVVLLMGLEHCSTQRFIGSKPSELEFGEQHEGLSSVSRMANYDMTRKETDWI</sequence>
<feature type="signal peptide" evidence="1">
    <location>
        <begin position="1"/>
        <end position="30"/>
    </location>
</feature>
<accession>A0A0C2WWD4</accession>
<evidence type="ECO:0000256" key="1">
    <source>
        <dbReference type="SAM" id="SignalP"/>
    </source>
</evidence>
<keyword evidence="1" id="KW-0732">Signal</keyword>
<dbReference type="EMBL" id="KN818295">
    <property type="protein sequence ID" value="KIL60663.1"/>
    <property type="molecule type" value="Genomic_DNA"/>
</dbReference>
<evidence type="ECO:0000313" key="2">
    <source>
        <dbReference type="EMBL" id="KIL60663.1"/>
    </source>
</evidence>
<dbReference type="AlphaFoldDB" id="A0A0C2WWD4"/>
<reference evidence="2 3" key="1">
    <citation type="submission" date="2014-04" db="EMBL/GenBank/DDBJ databases">
        <title>Evolutionary Origins and Diversification of the Mycorrhizal Mutualists.</title>
        <authorList>
            <consortium name="DOE Joint Genome Institute"/>
            <consortium name="Mycorrhizal Genomics Consortium"/>
            <person name="Kohler A."/>
            <person name="Kuo A."/>
            <person name="Nagy L.G."/>
            <person name="Floudas D."/>
            <person name="Copeland A."/>
            <person name="Barry K.W."/>
            <person name="Cichocki N."/>
            <person name="Veneault-Fourrey C."/>
            <person name="LaButti K."/>
            <person name="Lindquist E.A."/>
            <person name="Lipzen A."/>
            <person name="Lundell T."/>
            <person name="Morin E."/>
            <person name="Murat C."/>
            <person name="Riley R."/>
            <person name="Ohm R."/>
            <person name="Sun H."/>
            <person name="Tunlid A."/>
            <person name="Henrissat B."/>
            <person name="Grigoriev I.V."/>
            <person name="Hibbett D.S."/>
            <person name="Martin F."/>
        </authorList>
    </citation>
    <scope>NUCLEOTIDE SEQUENCE [LARGE SCALE GENOMIC DNA]</scope>
    <source>
        <strain evidence="2 3">Koide BX008</strain>
    </source>
</reference>
<proteinExistence type="predicted"/>
<gene>
    <name evidence="2" type="ORF">M378DRAFT_167888</name>
</gene>
<name>A0A0C2WWD4_AMAMK</name>
<organism evidence="2 3">
    <name type="scientific">Amanita muscaria (strain Koide BX008)</name>
    <dbReference type="NCBI Taxonomy" id="946122"/>
    <lineage>
        <taxon>Eukaryota</taxon>
        <taxon>Fungi</taxon>
        <taxon>Dikarya</taxon>
        <taxon>Basidiomycota</taxon>
        <taxon>Agaricomycotina</taxon>
        <taxon>Agaricomycetes</taxon>
        <taxon>Agaricomycetidae</taxon>
        <taxon>Agaricales</taxon>
        <taxon>Pluteineae</taxon>
        <taxon>Amanitaceae</taxon>
        <taxon>Amanita</taxon>
    </lineage>
</organism>
<feature type="chain" id="PRO_5002158246" evidence="1">
    <location>
        <begin position="31"/>
        <end position="69"/>
    </location>
</feature>
<dbReference type="HOGENOM" id="CLU_2775445_0_0_1"/>
<dbReference type="Proteomes" id="UP000054549">
    <property type="component" value="Unassembled WGS sequence"/>
</dbReference>
<evidence type="ECO:0000313" key="3">
    <source>
        <dbReference type="Proteomes" id="UP000054549"/>
    </source>
</evidence>
<dbReference type="InParanoid" id="A0A0C2WWD4"/>
<protein>
    <submittedName>
        <fullName evidence="2">Uncharacterized protein</fullName>
    </submittedName>
</protein>